<evidence type="ECO:0000313" key="1">
    <source>
        <dbReference type="EMBL" id="KAK7311863.1"/>
    </source>
</evidence>
<dbReference type="Proteomes" id="UP001359559">
    <property type="component" value="Unassembled WGS sequence"/>
</dbReference>
<proteinExistence type="predicted"/>
<accession>A0AAN9K8S3</accession>
<dbReference type="AlphaFoldDB" id="A0AAN9K8S3"/>
<comment type="caution">
    <text evidence="1">The sequence shown here is derived from an EMBL/GenBank/DDBJ whole genome shotgun (WGS) entry which is preliminary data.</text>
</comment>
<name>A0AAN9K8S3_CLITE</name>
<protein>
    <submittedName>
        <fullName evidence="1">Uncharacterized protein</fullName>
    </submittedName>
</protein>
<keyword evidence="2" id="KW-1185">Reference proteome</keyword>
<sequence length="76" mass="8555">MIMKTSLSVLSFLVRFEERLNGLKKMDDIIKSMMSVLKGRSLLSKEGAIDVLLCLFDDSESSIAEALMLPEFPKML</sequence>
<organism evidence="1 2">
    <name type="scientific">Clitoria ternatea</name>
    <name type="common">Butterfly pea</name>
    <dbReference type="NCBI Taxonomy" id="43366"/>
    <lineage>
        <taxon>Eukaryota</taxon>
        <taxon>Viridiplantae</taxon>
        <taxon>Streptophyta</taxon>
        <taxon>Embryophyta</taxon>
        <taxon>Tracheophyta</taxon>
        <taxon>Spermatophyta</taxon>
        <taxon>Magnoliopsida</taxon>
        <taxon>eudicotyledons</taxon>
        <taxon>Gunneridae</taxon>
        <taxon>Pentapetalae</taxon>
        <taxon>rosids</taxon>
        <taxon>fabids</taxon>
        <taxon>Fabales</taxon>
        <taxon>Fabaceae</taxon>
        <taxon>Papilionoideae</taxon>
        <taxon>50 kb inversion clade</taxon>
        <taxon>NPAAA clade</taxon>
        <taxon>indigoferoid/millettioid clade</taxon>
        <taxon>Phaseoleae</taxon>
        <taxon>Clitoria</taxon>
    </lineage>
</organism>
<reference evidence="1 2" key="1">
    <citation type="submission" date="2024-01" db="EMBL/GenBank/DDBJ databases">
        <title>The genomes of 5 underutilized Papilionoideae crops provide insights into root nodulation and disease resistance.</title>
        <authorList>
            <person name="Yuan L."/>
        </authorList>
    </citation>
    <scope>NUCLEOTIDE SEQUENCE [LARGE SCALE GENOMIC DNA]</scope>
    <source>
        <strain evidence="1">LY-2023</strain>
        <tissue evidence="1">Leaf</tissue>
    </source>
</reference>
<evidence type="ECO:0000313" key="2">
    <source>
        <dbReference type="Proteomes" id="UP001359559"/>
    </source>
</evidence>
<gene>
    <name evidence="1" type="ORF">RJT34_10293</name>
</gene>
<dbReference type="EMBL" id="JAYKXN010000002">
    <property type="protein sequence ID" value="KAK7311863.1"/>
    <property type="molecule type" value="Genomic_DNA"/>
</dbReference>